<accession>N1WRJ3</accession>
<protein>
    <submittedName>
        <fullName evidence="1">Uncharacterized protein</fullName>
    </submittedName>
</protein>
<dbReference type="EMBL" id="AOHC02000021">
    <property type="protein sequence ID" value="EMY78433.1"/>
    <property type="molecule type" value="Genomic_DNA"/>
</dbReference>
<comment type="caution">
    <text evidence="1">The sequence shown here is derived from an EMBL/GenBank/DDBJ whole genome shotgun (WGS) entry which is preliminary data.</text>
</comment>
<reference evidence="1" key="1">
    <citation type="submission" date="2013-03" db="EMBL/GenBank/DDBJ databases">
        <authorList>
            <person name="Harkins D.M."/>
            <person name="Durkin A.S."/>
            <person name="Brinkac L.M."/>
            <person name="Haft D.H."/>
            <person name="Selengut J.D."/>
            <person name="Sanka R."/>
            <person name="DePew J."/>
            <person name="Purushe J."/>
            <person name="Hartskeerl R.A."/>
            <person name="Ahmed A."/>
            <person name="van der Linden H."/>
            <person name="Goris M.G.A."/>
            <person name="Vinetz J.M."/>
            <person name="Sutton G.G."/>
            <person name="Nierman W.C."/>
            <person name="Fouts D.E."/>
        </authorList>
    </citation>
    <scope>NUCLEOTIDE SEQUENCE [LARGE SCALE GENOMIC DNA]</scope>
    <source>
        <strain evidence="1">ICFT</strain>
    </source>
</reference>
<dbReference type="AlphaFoldDB" id="N1WRJ3"/>
<sequence>MGESGLGRPDLSREASLSFLLSALINKLMDRSKNGFLSSFQFVDLASIVFALVTPNLRFSIRSSPNI</sequence>
<evidence type="ECO:0000313" key="1">
    <source>
        <dbReference type="EMBL" id="EMY78433.1"/>
    </source>
</evidence>
<keyword evidence="2" id="KW-1185">Reference proteome</keyword>
<proteinExistence type="predicted"/>
<name>N1WRJ3_9LEPT</name>
<organism evidence="1 2">
    <name type="scientific">Leptospira weilii serovar Ranarum str. ICFT</name>
    <dbReference type="NCBI Taxonomy" id="1218598"/>
    <lineage>
        <taxon>Bacteria</taxon>
        <taxon>Pseudomonadati</taxon>
        <taxon>Spirochaetota</taxon>
        <taxon>Spirochaetia</taxon>
        <taxon>Leptospirales</taxon>
        <taxon>Leptospiraceae</taxon>
        <taxon>Leptospira</taxon>
    </lineage>
</organism>
<gene>
    <name evidence="1" type="ORF">LEP1GSC060_3758</name>
</gene>
<evidence type="ECO:0000313" key="2">
    <source>
        <dbReference type="Proteomes" id="UP000012313"/>
    </source>
</evidence>
<dbReference type="Proteomes" id="UP000012313">
    <property type="component" value="Unassembled WGS sequence"/>
</dbReference>